<dbReference type="NCBIfam" id="TIGR00070">
    <property type="entry name" value="hisG"/>
    <property type="match status" value="1"/>
</dbReference>
<keyword evidence="22" id="KW-1185">Reference proteome</keyword>
<evidence type="ECO:0000256" key="7">
    <source>
        <dbReference type="ARBA" id="ARBA00020998"/>
    </source>
</evidence>
<comment type="subcellular location">
    <subcellularLocation>
        <location evidence="3 18">Cytoplasm</location>
    </subcellularLocation>
</comment>
<dbReference type="EMBL" id="ACBX02000005">
    <property type="protein sequence ID" value="EFB36530.1"/>
    <property type="molecule type" value="Genomic_DNA"/>
</dbReference>
<evidence type="ECO:0000256" key="5">
    <source>
        <dbReference type="ARBA" id="ARBA00007955"/>
    </source>
</evidence>
<dbReference type="NCBIfam" id="TIGR03455">
    <property type="entry name" value="HisG_C-term"/>
    <property type="match status" value="1"/>
</dbReference>
<comment type="cofactor">
    <cofactor evidence="2 18">
        <name>Mg(2+)</name>
        <dbReference type="ChEBI" id="CHEBI:18420"/>
    </cofactor>
</comment>
<proteinExistence type="inferred from homology"/>
<keyword evidence="16 18" id="KW-0368">Histidine biosynthesis</keyword>
<dbReference type="InterPro" id="IPR020621">
    <property type="entry name" value="ATP-PRT_HisG_long"/>
</dbReference>
<reference evidence="21" key="1">
    <citation type="submission" date="2009-11" db="EMBL/GenBank/DDBJ databases">
        <authorList>
            <person name="Weinstock G."/>
            <person name="Sodergren E."/>
            <person name="Clifton S."/>
            <person name="Fulton L."/>
            <person name="Fulton B."/>
            <person name="Courtney L."/>
            <person name="Fronick C."/>
            <person name="Harrison M."/>
            <person name="Strong C."/>
            <person name="Farmer C."/>
            <person name="Delahaunty K."/>
            <person name="Markovic C."/>
            <person name="Hall O."/>
            <person name="Minx P."/>
            <person name="Tomlinson C."/>
            <person name="Mitreva M."/>
            <person name="Nelson J."/>
            <person name="Hou S."/>
            <person name="Wollam A."/>
            <person name="Pepin K.H."/>
            <person name="Johnson M."/>
            <person name="Bhonagiri V."/>
            <person name="Nash W.E."/>
            <person name="Warren W."/>
            <person name="Chinwalla A."/>
            <person name="Mardis E.R."/>
            <person name="Wilson R.K."/>
        </authorList>
    </citation>
    <scope>NUCLEOTIDE SEQUENCE [LARGE SCALE GENOMIC DNA]</scope>
    <source>
        <strain evidence="21">DSM 18205</strain>
    </source>
</reference>
<dbReference type="InterPro" id="IPR013820">
    <property type="entry name" value="ATP_PRibTrfase_cat"/>
</dbReference>
<evidence type="ECO:0000256" key="4">
    <source>
        <dbReference type="ARBA" id="ARBA00004667"/>
    </source>
</evidence>
<dbReference type="InterPro" id="IPR011322">
    <property type="entry name" value="N-reg_PII-like_a/b"/>
</dbReference>
<feature type="domain" description="ATP phosphoribosyltransferase catalytic" evidence="19">
    <location>
        <begin position="62"/>
        <end position="216"/>
    </location>
</feature>
<keyword evidence="15 18" id="KW-0460">Magnesium</keyword>
<dbReference type="Pfam" id="PF08029">
    <property type="entry name" value="HisG_C"/>
    <property type="match status" value="1"/>
</dbReference>
<dbReference type="GO" id="GO:0000105">
    <property type="term" value="P:L-histidine biosynthetic process"/>
    <property type="evidence" value="ECO:0007669"/>
    <property type="project" value="UniProtKB-UniRule"/>
</dbReference>
<accession>D1P9M5</accession>
<evidence type="ECO:0000313" key="22">
    <source>
        <dbReference type="Proteomes" id="UP000004477"/>
    </source>
</evidence>
<keyword evidence="9 18" id="KW-0028">Amino-acid biosynthesis</keyword>
<dbReference type="HOGENOM" id="CLU_038115_1_0_10"/>
<feature type="domain" description="Histidine biosynthesis HisG C-terminal" evidence="20">
    <location>
        <begin position="221"/>
        <end position="293"/>
    </location>
</feature>
<dbReference type="Proteomes" id="UP000004477">
    <property type="component" value="Unassembled WGS sequence"/>
</dbReference>
<dbReference type="InterPro" id="IPR013115">
    <property type="entry name" value="HisG_C"/>
</dbReference>
<dbReference type="GO" id="GO:0003879">
    <property type="term" value="F:ATP phosphoribosyltransferase activity"/>
    <property type="evidence" value="ECO:0007669"/>
    <property type="project" value="UniProtKB-UniRule"/>
</dbReference>
<evidence type="ECO:0000259" key="19">
    <source>
        <dbReference type="Pfam" id="PF01634"/>
    </source>
</evidence>
<dbReference type="GO" id="GO:0000287">
    <property type="term" value="F:magnesium ion binding"/>
    <property type="evidence" value="ECO:0007669"/>
    <property type="project" value="UniProtKB-UniRule"/>
</dbReference>
<dbReference type="PROSITE" id="PS01316">
    <property type="entry name" value="ATP_P_PHORIBOSYLTR"/>
    <property type="match status" value="1"/>
</dbReference>
<evidence type="ECO:0000256" key="2">
    <source>
        <dbReference type="ARBA" id="ARBA00001946"/>
    </source>
</evidence>
<evidence type="ECO:0000256" key="15">
    <source>
        <dbReference type="ARBA" id="ARBA00022842"/>
    </source>
</evidence>
<dbReference type="EC" id="2.4.2.17" evidence="6 18"/>
<dbReference type="UniPathway" id="UPA00031">
    <property type="reaction ID" value="UER00006"/>
</dbReference>
<dbReference type="SUPFAM" id="SSF53850">
    <property type="entry name" value="Periplasmic binding protein-like II"/>
    <property type="match status" value="1"/>
</dbReference>
<comment type="activity regulation">
    <text evidence="18">Feedback inhibited by histidine.</text>
</comment>
<dbReference type="Gene3D" id="3.40.190.10">
    <property type="entry name" value="Periplasmic binding protein-like II"/>
    <property type="match status" value="2"/>
</dbReference>
<evidence type="ECO:0000256" key="1">
    <source>
        <dbReference type="ARBA" id="ARBA00000915"/>
    </source>
</evidence>
<comment type="catalytic activity">
    <reaction evidence="1 18">
        <text>1-(5-phospho-beta-D-ribosyl)-ATP + diphosphate = 5-phospho-alpha-D-ribose 1-diphosphate + ATP</text>
        <dbReference type="Rhea" id="RHEA:18473"/>
        <dbReference type="ChEBI" id="CHEBI:30616"/>
        <dbReference type="ChEBI" id="CHEBI:33019"/>
        <dbReference type="ChEBI" id="CHEBI:58017"/>
        <dbReference type="ChEBI" id="CHEBI:73183"/>
        <dbReference type="EC" id="2.4.2.17"/>
    </reaction>
</comment>
<dbReference type="GO" id="GO:0005737">
    <property type="term" value="C:cytoplasm"/>
    <property type="evidence" value="ECO:0007669"/>
    <property type="project" value="UniProtKB-SubCell"/>
</dbReference>
<keyword evidence="8 18" id="KW-0963">Cytoplasm</keyword>
<evidence type="ECO:0000256" key="17">
    <source>
        <dbReference type="ARBA" id="ARBA00024861"/>
    </source>
</evidence>
<evidence type="ECO:0000256" key="10">
    <source>
        <dbReference type="ARBA" id="ARBA00022676"/>
    </source>
</evidence>
<dbReference type="SUPFAM" id="SSF54913">
    <property type="entry name" value="GlnB-like"/>
    <property type="match status" value="1"/>
</dbReference>
<protein>
    <recommendedName>
        <fullName evidence="7 18">ATP phosphoribosyltransferase</fullName>
        <shortName evidence="18">ATP-PRT</shortName>
        <shortName evidence="18">ATP-PRTase</shortName>
        <ecNumber evidence="6 18">2.4.2.17</ecNumber>
    </recommendedName>
</protein>
<evidence type="ECO:0000256" key="18">
    <source>
        <dbReference type="HAMAP-Rule" id="MF_00079"/>
    </source>
</evidence>
<keyword evidence="10 18" id="KW-0328">Glycosyltransferase</keyword>
<sequence>MYFCNVFQTKYRNMLRIAVQSKGRLFDDTMNLLSEADIKVSASKRTLLVQSSNFPLEVLYLRDDDIPQSVASGVADIGIVGENEFVERGENAQIIDRLGFSKCRLSLAIPKKIDYPGLQWFNGKKIATSYPNILRKFMKKNNINADIHVITGSVEISPGIGLADGIFDIVSSGSTLVSNNLAEVEVVMKSEALLIGNWNMDEEKHEILNEMLFRFEAVRSAQDKKYVMMNAPKEKIQEITEVLPGIKSPTIIPLADEEWCSIHTVLDEKRFWEIIGKLKELGAQGILVTPIEKMIL</sequence>
<comment type="caution">
    <text evidence="21">The sequence shown here is derived from an EMBL/GenBank/DDBJ whole genome shotgun (WGS) entry which is preliminary data.</text>
</comment>
<comment type="pathway">
    <text evidence="4 18">Amino-acid biosynthesis; L-histidine biosynthesis; L-histidine from 5-phospho-alpha-D-ribose 1-diphosphate: step 1/9.</text>
</comment>
<keyword evidence="13 18" id="KW-0547">Nucleotide-binding</keyword>
<evidence type="ECO:0000256" key="13">
    <source>
        <dbReference type="ARBA" id="ARBA00022741"/>
    </source>
</evidence>
<dbReference type="PANTHER" id="PTHR21403">
    <property type="entry name" value="ATP PHOSPHORIBOSYLTRANSFERASE ATP-PRTASE"/>
    <property type="match status" value="1"/>
</dbReference>
<dbReference type="InterPro" id="IPR001348">
    <property type="entry name" value="ATP_PRibTrfase_HisG"/>
</dbReference>
<keyword evidence="12 18" id="KW-0479">Metal-binding</keyword>
<name>D1P9M5_9BACT</name>
<evidence type="ECO:0000256" key="8">
    <source>
        <dbReference type="ARBA" id="ARBA00022490"/>
    </source>
</evidence>
<organism evidence="21 22">
    <name type="scientific">Segatella copri DSM 18205</name>
    <dbReference type="NCBI Taxonomy" id="537011"/>
    <lineage>
        <taxon>Bacteria</taxon>
        <taxon>Pseudomonadati</taxon>
        <taxon>Bacteroidota</taxon>
        <taxon>Bacteroidia</taxon>
        <taxon>Bacteroidales</taxon>
        <taxon>Prevotellaceae</taxon>
        <taxon>Segatella</taxon>
    </lineage>
</organism>
<evidence type="ECO:0000259" key="20">
    <source>
        <dbReference type="Pfam" id="PF08029"/>
    </source>
</evidence>
<dbReference type="FunFam" id="3.30.70.120:FF:000002">
    <property type="entry name" value="ATP phosphoribosyltransferase"/>
    <property type="match status" value="1"/>
</dbReference>
<dbReference type="AlphaFoldDB" id="D1P9M5"/>
<evidence type="ECO:0000256" key="9">
    <source>
        <dbReference type="ARBA" id="ARBA00022605"/>
    </source>
</evidence>
<evidence type="ECO:0000256" key="12">
    <source>
        <dbReference type="ARBA" id="ARBA00022723"/>
    </source>
</evidence>
<dbReference type="InterPro" id="IPR015867">
    <property type="entry name" value="N-reg_PII/ATP_PRibTrfase_C"/>
</dbReference>
<dbReference type="STRING" id="537011.PREVCOP_03908"/>
<dbReference type="HAMAP" id="MF_00079">
    <property type="entry name" value="HisG_Long"/>
    <property type="match status" value="1"/>
</dbReference>
<dbReference type="Gene3D" id="3.30.70.120">
    <property type="match status" value="1"/>
</dbReference>
<dbReference type="GO" id="GO:0005524">
    <property type="term" value="F:ATP binding"/>
    <property type="evidence" value="ECO:0007669"/>
    <property type="project" value="UniProtKB-KW"/>
</dbReference>
<keyword evidence="14 18" id="KW-0067">ATP-binding</keyword>
<evidence type="ECO:0000256" key="14">
    <source>
        <dbReference type="ARBA" id="ARBA00022840"/>
    </source>
</evidence>
<dbReference type="Pfam" id="PF01634">
    <property type="entry name" value="HisG"/>
    <property type="match status" value="1"/>
</dbReference>
<evidence type="ECO:0000256" key="11">
    <source>
        <dbReference type="ARBA" id="ARBA00022679"/>
    </source>
</evidence>
<evidence type="ECO:0000256" key="16">
    <source>
        <dbReference type="ARBA" id="ARBA00023102"/>
    </source>
</evidence>
<evidence type="ECO:0000313" key="21">
    <source>
        <dbReference type="EMBL" id="EFB36530.1"/>
    </source>
</evidence>
<evidence type="ECO:0000256" key="6">
    <source>
        <dbReference type="ARBA" id="ARBA00011946"/>
    </source>
</evidence>
<dbReference type="PANTHER" id="PTHR21403:SF8">
    <property type="entry name" value="ATP PHOSPHORIBOSYLTRANSFERASE"/>
    <property type="match status" value="1"/>
</dbReference>
<gene>
    <name evidence="18 21" type="primary">hisG</name>
    <name evidence="21" type="ORF">PREVCOP_03908</name>
</gene>
<dbReference type="FunFam" id="3.40.190.10:FF:000008">
    <property type="entry name" value="ATP phosphoribosyltransferase"/>
    <property type="match status" value="1"/>
</dbReference>
<dbReference type="InterPro" id="IPR018198">
    <property type="entry name" value="ATP_PRibTrfase_CS"/>
</dbReference>
<keyword evidence="11 18" id="KW-0808">Transferase</keyword>
<comment type="similarity">
    <text evidence="5 18">Belongs to the ATP phosphoribosyltransferase family. Long subfamily.</text>
</comment>
<evidence type="ECO:0000256" key="3">
    <source>
        <dbReference type="ARBA" id="ARBA00004496"/>
    </source>
</evidence>
<comment type="function">
    <text evidence="17 18">Catalyzes the condensation of ATP and 5-phosphoribose 1-diphosphate to form N'-(5'-phosphoribosyl)-ATP (PR-ATP). Has a crucial role in the pathway because the rate of histidine biosynthesis seems to be controlled primarily by regulation of HisG enzymatic activity.</text>
</comment>
<dbReference type="PaxDb" id="537011-PREVCOP_03908"/>